<dbReference type="Proteomes" id="UP000076858">
    <property type="component" value="Unassembled WGS sequence"/>
</dbReference>
<dbReference type="OrthoDB" id="6371737at2759"/>
<proteinExistence type="predicted"/>
<comment type="caution">
    <text evidence="3">The sequence shown here is derived from an EMBL/GenBank/DDBJ whole genome shotgun (WGS) entry which is preliminary data.</text>
</comment>
<feature type="domain" description="C2H2-type" evidence="2">
    <location>
        <begin position="433"/>
        <end position="453"/>
    </location>
</feature>
<feature type="region of interest" description="Disordered" evidence="1">
    <location>
        <begin position="1"/>
        <end position="42"/>
    </location>
</feature>
<accession>A0A164KD94</accession>
<evidence type="ECO:0000256" key="1">
    <source>
        <dbReference type="SAM" id="MobiDB-lite"/>
    </source>
</evidence>
<evidence type="ECO:0000259" key="2">
    <source>
        <dbReference type="PROSITE" id="PS00028"/>
    </source>
</evidence>
<dbReference type="InterPro" id="IPR013087">
    <property type="entry name" value="Znf_C2H2_type"/>
</dbReference>
<protein>
    <recommendedName>
        <fullName evidence="2">C2H2-type domain-containing protein</fullName>
    </recommendedName>
</protein>
<sequence length="513" mass="57993">MPLKIKSDQFREPESETEIEQMPVASNSKKSINTASVSKPKPAEEDFKTQISLIDEDLVRQICAQNDHHFDHVDRKFCTATIKFLEEISSILGPKEVCFLSQDDKARVPIGMTAANKQIHFLMHMEYRVSLPDHDWVVAEKHKFIPSVYAGMQIQPNGIGNPAAVGYFGPTYIGVRSGKQSSSTAFAHGLDLERLLELPEFEEIAKTDAVDKTVKPIIIFSIDGGGGRMKIRDSRNAFNIVERKMSKELAELILPHDHVGRHFDGQGRTFDTELEKRNFEFAGRMLAEVWPAVNIDGFPTVPKYILPETSELDDEALLTKDEKLFSDHVKTSQYFLQILKCNNLECCMKPRSSYFSVILVHFLPPPIPLEQSSGGLKAPDRANDETHIFPLLFVSKTIKWDDTTLPESTCSFKVLPYDLYCPSVQSSLLDRTCKVCHIYFASIVMLKAHFVLHKKTPVPQIPKVRPQRIAARRQRELMAIIVSEENGSTDAEWFDEGDLDLNGIEMPTENPDS</sequence>
<organism evidence="3 4">
    <name type="scientific">Daphnia magna</name>
    <dbReference type="NCBI Taxonomy" id="35525"/>
    <lineage>
        <taxon>Eukaryota</taxon>
        <taxon>Metazoa</taxon>
        <taxon>Ecdysozoa</taxon>
        <taxon>Arthropoda</taxon>
        <taxon>Crustacea</taxon>
        <taxon>Branchiopoda</taxon>
        <taxon>Diplostraca</taxon>
        <taxon>Cladocera</taxon>
        <taxon>Anomopoda</taxon>
        <taxon>Daphniidae</taxon>
        <taxon>Daphnia</taxon>
    </lineage>
</organism>
<name>A0A164KD94_9CRUS</name>
<feature type="compositionally biased region" description="Polar residues" evidence="1">
    <location>
        <begin position="24"/>
        <end position="37"/>
    </location>
</feature>
<dbReference type="PROSITE" id="PS00028">
    <property type="entry name" value="ZINC_FINGER_C2H2_1"/>
    <property type="match status" value="1"/>
</dbReference>
<dbReference type="EMBL" id="LRGB01003333">
    <property type="protein sequence ID" value="KZS03167.1"/>
    <property type="molecule type" value="Genomic_DNA"/>
</dbReference>
<keyword evidence="4" id="KW-1185">Reference proteome</keyword>
<evidence type="ECO:0000313" key="3">
    <source>
        <dbReference type="EMBL" id="KZS03167.1"/>
    </source>
</evidence>
<evidence type="ECO:0000313" key="4">
    <source>
        <dbReference type="Proteomes" id="UP000076858"/>
    </source>
</evidence>
<gene>
    <name evidence="3" type="ORF">APZ42_034184</name>
</gene>
<dbReference type="AlphaFoldDB" id="A0A164KD94"/>
<feature type="compositionally biased region" description="Basic and acidic residues" evidence="1">
    <location>
        <begin position="1"/>
        <end position="14"/>
    </location>
</feature>
<dbReference type="PANTHER" id="PTHR46954">
    <property type="entry name" value="C2H2-TYPE DOMAIN-CONTAINING PROTEIN"/>
    <property type="match status" value="1"/>
</dbReference>
<dbReference type="PANTHER" id="PTHR46954:SF1">
    <property type="entry name" value="C2H2-TYPE DOMAIN-CONTAINING PROTEIN"/>
    <property type="match status" value="1"/>
</dbReference>
<reference evidence="3 4" key="1">
    <citation type="submission" date="2016-03" db="EMBL/GenBank/DDBJ databases">
        <title>EvidentialGene: Evidence-directed Construction of Genes on Genomes.</title>
        <authorList>
            <person name="Gilbert D.G."/>
            <person name="Choi J.-H."/>
            <person name="Mockaitis K."/>
            <person name="Colbourne J."/>
            <person name="Pfrender M."/>
        </authorList>
    </citation>
    <scope>NUCLEOTIDE SEQUENCE [LARGE SCALE GENOMIC DNA]</scope>
    <source>
        <strain evidence="3 4">Xinb3</strain>
        <tissue evidence="3">Complete organism</tissue>
    </source>
</reference>